<keyword evidence="3" id="KW-1185">Reference proteome</keyword>
<dbReference type="EMBL" id="SRLE01000009">
    <property type="protein sequence ID" value="TGD72556.1"/>
    <property type="molecule type" value="Genomic_DNA"/>
</dbReference>
<gene>
    <name evidence="2" type="ORF">E4634_13600</name>
</gene>
<proteinExistence type="predicted"/>
<comment type="caution">
    <text evidence="2">The sequence shown here is derived from an EMBL/GenBank/DDBJ whole genome shotgun (WGS) entry which is preliminary data.</text>
</comment>
<evidence type="ECO:0000256" key="1">
    <source>
        <dbReference type="SAM" id="MobiDB-lite"/>
    </source>
</evidence>
<sequence>MLTANKLEKIIELEDNLRAEYQSQLEARDAEIESLKARQAELEATVAQQLETITGLSEKATANQRTEQLNRELNNRSEKLQDEAAELKKRVKALQKDLGEVRDENKALKQFDPPRMKKNLDANKKKLAEKTRAADALQKSLNQSKAENAELQRKLKGLEEQVAASEAEPETEEREEAA</sequence>
<feature type="region of interest" description="Disordered" evidence="1">
    <location>
        <begin position="151"/>
        <end position="178"/>
    </location>
</feature>
<dbReference type="RefSeq" id="WP_135444782.1">
    <property type="nucleotide sequence ID" value="NZ_SRLE01000009.1"/>
</dbReference>
<dbReference type="OrthoDB" id="5738687at2"/>
<dbReference type="Gene3D" id="1.10.287.1490">
    <property type="match status" value="1"/>
</dbReference>
<dbReference type="Proteomes" id="UP000298050">
    <property type="component" value="Unassembled WGS sequence"/>
</dbReference>
<reference evidence="2 3" key="1">
    <citation type="submission" date="2019-04" db="EMBL/GenBank/DDBJ databases">
        <title>Taxonomy of novel Haliea sp. from mangrove soil of West Coast of India.</title>
        <authorList>
            <person name="Verma A."/>
            <person name="Kumar P."/>
            <person name="Krishnamurthi S."/>
        </authorList>
    </citation>
    <scope>NUCLEOTIDE SEQUENCE [LARGE SCALE GENOMIC DNA]</scope>
    <source>
        <strain evidence="2 3">SAOS-164</strain>
    </source>
</reference>
<accession>A0A4Z0LZE4</accession>
<evidence type="ECO:0000313" key="3">
    <source>
        <dbReference type="Proteomes" id="UP000298050"/>
    </source>
</evidence>
<protein>
    <submittedName>
        <fullName evidence="2">Uncharacterized protein</fullName>
    </submittedName>
</protein>
<name>A0A4Z0LZE4_9GAMM</name>
<evidence type="ECO:0000313" key="2">
    <source>
        <dbReference type="EMBL" id="TGD72556.1"/>
    </source>
</evidence>
<organism evidence="2 3">
    <name type="scientific">Mangrovimicrobium sediminis</name>
    <dbReference type="NCBI Taxonomy" id="2562682"/>
    <lineage>
        <taxon>Bacteria</taxon>
        <taxon>Pseudomonadati</taxon>
        <taxon>Pseudomonadota</taxon>
        <taxon>Gammaproteobacteria</taxon>
        <taxon>Cellvibrionales</taxon>
        <taxon>Halieaceae</taxon>
        <taxon>Mangrovimicrobium</taxon>
    </lineage>
</organism>
<dbReference type="AlphaFoldDB" id="A0A4Z0LZE4"/>
<feature type="compositionally biased region" description="Acidic residues" evidence="1">
    <location>
        <begin position="167"/>
        <end position="178"/>
    </location>
</feature>